<dbReference type="Pfam" id="PF00651">
    <property type="entry name" value="BTB"/>
    <property type="match status" value="1"/>
</dbReference>
<dbReference type="InterPro" id="IPR011333">
    <property type="entry name" value="SKP1/BTB/POZ_sf"/>
</dbReference>
<comment type="caution">
    <text evidence="3">The sequence shown here is derived from an EMBL/GenBank/DDBJ whole genome shotgun (WGS) entry which is preliminary data.</text>
</comment>
<gene>
    <name evidence="3" type="ORF">AAG570_013463</name>
</gene>
<dbReference type="SMART" id="SM00875">
    <property type="entry name" value="BACK"/>
    <property type="match status" value="1"/>
</dbReference>
<dbReference type="InterPro" id="IPR011705">
    <property type="entry name" value="BACK"/>
</dbReference>
<dbReference type="PANTHER" id="PTHR45774">
    <property type="entry name" value="BTB/POZ DOMAIN-CONTAINING"/>
    <property type="match status" value="1"/>
</dbReference>
<feature type="non-terminal residue" evidence="3">
    <location>
        <position position="1"/>
    </location>
</feature>
<proteinExistence type="predicted"/>
<dbReference type="SMART" id="SM00225">
    <property type="entry name" value="BTB"/>
    <property type="match status" value="1"/>
</dbReference>
<accession>A0ABD0YE52</accession>
<reference evidence="3 4" key="1">
    <citation type="submission" date="2024-07" db="EMBL/GenBank/DDBJ databases">
        <title>Chromosome-level genome assembly of the water stick insect Ranatra chinensis (Heteroptera: Nepidae).</title>
        <authorList>
            <person name="Liu X."/>
        </authorList>
    </citation>
    <scope>NUCLEOTIDE SEQUENCE [LARGE SCALE GENOMIC DNA]</scope>
    <source>
        <strain evidence="3">Cailab_2021Rc</strain>
        <tissue evidence="3">Muscle</tissue>
    </source>
</reference>
<feature type="region of interest" description="Disordered" evidence="1">
    <location>
        <begin position="328"/>
        <end position="348"/>
    </location>
</feature>
<evidence type="ECO:0000313" key="4">
    <source>
        <dbReference type="Proteomes" id="UP001558652"/>
    </source>
</evidence>
<evidence type="ECO:0000256" key="1">
    <source>
        <dbReference type="SAM" id="MobiDB-lite"/>
    </source>
</evidence>
<dbReference type="AlphaFoldDB" id="A0ABD0YE52"/>
<dbReference type="Proteomes" id="UP001558652">
    <property type="component" value="Unassembled WGS sequence"/>
</dbReference>
<dbReference type="InterPro" id="IPR000210">
    <property type="entry name" value="BTB/POZ_dom"/>
</dbReference>
<dbReference type="EMBL" id="JBFDAA010000009">
    <property type="protein sequence ID" value="KAL1128929.1"/>
    <property type="molecule type" value="Genomic_DNA"/>
</dbReference>
<name>A0ABD0YE52_9HEMI</name>
<organism evidence="3 4">
    <name type="scientific">Ranatra chinensis</name>
    <dbReference type="NCBI Taxonomy" id="642074"/>
    <lineage>
        <taxon>Eukaryota</taxon>
        <taxon>Metazoa</taxon>
        <taxon>Ecdysozoa</taxon>
        <taxon>Arthropoda</taxon>
        <taxon>Hexapoda</taxon>
        <taxon>Insecta</taxon>
        <taxon>Pterygota</taxon>
        <taxon>Neoptera</taxon>
        <taxon>Paraneoptera</taxon>
        <taxon>Hemiptera</taxon>
        <taxon>Heteroptera</taxon>
        <taxon>Panheteroptera</taxon>
        <taxon>Nepomorpha</taxon>
        <taxon>Nepidae</taxon>
        <taxon>Ranatrinae</taxon>
        <taxon>Ranatra</taxon>
    </lineage>
</organism>
<dbReference type="PANTHER" id="PTHR45774:SF4">
    <property type="entry name" value="AXUNDEAD, ISOFORM F"/>
    <property type="match status" value="1"/>
</dbReference>
<keyword evidence="4" id="KW-1185">Reference proteome</keyword>
<dbReference type="Gene3D" id="3.30.710.10">
    <property type="entry name" value="Potassium Channel Kv1.1, Chain A"/>
    <property type="match status" value="1"/>
</dbReference>
<sequence length="366" mass="42396">FFFCDFRSDQLFDNEEGSDVTFKVGVEPETWRFPGHSSVLRNNPVFKAMLAATPDNVITIPDVDGRAFDLLLRCIYNQEVKLQSVDTALYTLYAAQKYMCTSLMKRCLYYLDEHMSVNNVLQVYQHMRVHSGQRRTGGDPWEASAPPYHQDNFYAALGLHTSLTNNCLHYIDTHADQVMAQESIEDLSAECLRELVERDTLDVSSEVSVYWALERWSNRECKRRQLEMSPENRRSVLSEELLFAVRFLTMNKDQFYVGPLKGDLLTKQEITVLLGYILGHNSSSPSSAHCLLPVLSDIRLRAALRRQGRLLFLLPLRGLETEFGPLLRRQDQEAEEEQEEENAHRRGRLVPHQKEVHGILRRRLRF</sequence>
<evidence type="ECO:0000313" key="3">
    <source>
        <dbReference type="EMBL" id="KAL1128929.1"/>
    </source>
</evidence>
<evidence type="ECO:0000259" key="2">
    <source>
        <dbReference type="PROSITE" id="PS50097"/>
    </source>
</evidence>
<dbReference type="PROSITE" id="PS50097">
    <property type="entry name" value="BTB"/>
    <property type="match status" value="1"/>
</dbReference>
<feature type="domain" description="BTB" evidence="2">
    <location>
        <begin position="18"/>
        <end position="84"/>
    </location>
</feature>
<protein>
    <recommendedName>
        <fullName evidence="2">BTB domain-containing protein</fullName>
    </recommendedName>
</protein>
<dbReference type="SUPFAM" id="SSF54695">
    <property type="entry name" value="POZ domain"/>
    <property type="match status" value="1"/>
</dbReference>
<dbReference type="Pfam" id="PF07707">
    <property type="entry name" value="BACK"/>
    <property type="match status" value="1"/>
</dbReference>
<dbReference type="Gene3D" id="1.25.40.420">
    <property type="match status" value="1"/>
</dbReference>